<feature type="binding site" evidence="12">
    <location>
        <position position="14"/>
    </location>
    <ligand>
        <name>Mg(2+)</name>
        <dbReference type="ChEBI" id="CHEBI:18420"/>
    </ligand>
</feature>
<comment type="cofactor">
    <cofactor evidence="12">
        <name>Ni(2+)</name>
        <dbReference type="ChEBI" id="CHEBI:49786"/>
    </cofactor>
    <text evidence="12">Nickel for phosphatase activity.</text>
</comment>
<evidence type="ECO:0000313" key="15">
    <source>
        <dbReference type="Proteomes" id="UP000626148"/>
    </source>
</evidence>
<keyword evidence="1 12" id="KW-0533">Nickel</keyword>
<sequence>MRDELLDLPVKDRDWVVVGARPQELLDLGYSQVGADFPVFLHPETKDEYALARTERKSGHGYTGFEVRFSPDVTLEDDLLRRDLTINAMAKDEHDRIVDPFGGLNDLRDKTLRHVSPAFREDPLRVLRVARFAARFEHLGFSVAEETMALMREMVDSGELAYLVPERVWQEMSRALLEPDPDVFIAVLRQCGALKVIFPELDALFGVPQPMRWHPEIDTGVHTLKALRIATELSDSLEVRFAVLCHDLGKGMTDPERWPSHHGHEGMGADLIKRLAPERRWPNKAAQLAEQVARYHTHCHGIRKLKASTIVKTLGQLGALRQRKPFEQFLLACEADARGRSGLERNAYPQADRFRECLDACESVKPADLMAQGFEGAQLGDALHRERINAVKKVIAQWSNSA</sequence>
<feature type="binding site" evidence="12">
    <location>
        <position position="12"/>
    </location>
    <ligand>
        <name>Mg(2+)</name>
        <dbReference type="ChEBI" id="CHEBI:18420"/>
    </ligand>
</feature>
<dbReference type="Pfam" id="PF12627">
    <property type="entry name" value="PolyA_pol_RNAbd"/>
    <property type="match status" value="1"/>
</dbReference>
<keyword evidence="11 12" id="KW-0694">RNA-binding</keyword>
<dbReference type="GO" id="GO:0001680">
    <property type="term" value="P:tRNA 3'-terminal CCA addition"/>
    <property type="evidence" value="ECO:0007669"/>
    <property type="project" value="UniProtKB-UniRule"/>
</dbReference>
<evidence type="ECO:0000313" key="14">
    <source>
        <dbReference type="EMBL" id="GGX45341.1"/>
    </source>
</evidence>
<evidence type="ECO:0000256" key="3">
    <source>
        <dbReference type="ARBA" id="ARBA00022694"/>
    </source>
</evidence>
<dbReference type="AlphaFoldDB" id="A0A918K2Q4"/>
<evidence type="ECO:0000256" key="6">
    <source>
        <dbReference type="ARBA" id="ARBA00022741"/>
    </source>
</evidence>
<keyword evidence="4 12" id="KW-0548">Nucleotidyltransferase</keyword>
<evidence type="ECO:0000256" key="4">
    <source>
        <dbReference type="ARBA" id="ARBA00022695"/>
    </source>
</evidence>
<dbReference type="EC" id="2.7.7.72" evidence="12"/>
<feature type="binding site" evidence="12">
    <location>
        <position position="2"/>
    </location>
    <ligand>
        <name>ATP</name>
        <dbReference type="ChEBI" id="CHEBI:30616"/>
    </ligand>
</feature>
<dbReference type="PIRSF" id="PIRSF000813">
    <property type="entry name" value="CCA_bact"/>
    <property type="match status" value="1"/>
</dbReference>
<feature type="binding site" evidence="12">
    <location>
        <position position="131"/>
    </location>
    <ligand>
        <name>ATP</name>
        <dbReference type="ChEBI" id="CHEBI:30616"/>
    </ligand>
</feature>
<keyword evidence="15" id="KW-1185">Reference proteome</keyword>
<feature type="binding site" evidence="12">
    <location>
        <position position="82"/>
    </location>
    <ligand>
        <name>CTP</name>
        <dbReference type="ChEBI" id="CHEBI:37563"/>
    </ligand>
</feature>
<reference evidence="14" key="1">
    <citation type="journal article" date="2014" name="Int. J. Syst. Evol. Microbiol.">
        <title>Complete genome sequence of Corynebacterium casei LMG S-19264T (=DSM 44701T), isolated from a smear-ripened cheese.</title>
        <authorList>
            <consortium name="US DOE Joint Genome Institute (JGI-PGF)"/>
            <person name="Walter F."/>
            <person name="Albersmeier A."/>
            <person name="Kalinowski J."/>
            <person name="Ruckert C."/>
        </authorList>
    </citation>
    <scope>NUCLEOTIDE SEQUENCE</scope>
    <source>
        <strain evidence="14">KCTC 22169</strain>
    </source>
</reference>
<dbReference type="GO" id="GO:0005524">
    <property type="term" value="F:ATP binding"/>
    <property type="evidence" value="ECO:0007669"/>
    <property type="project" value="UniProtKB-UniRule"/>
</dbReference>
<feature type="binding site" evidence="12">
    <location>
        <position position="131"/>
    </location>
    <ligand>
        <name>CTP</name>
        <dbReference type="ChEBI" id="CHEBI:37563"/>
    </ligand>
</feature>
<dbReference type="InterPro" id="IPR032828">
    <property type="entry name" value="PolyA_RNA-bd"/>
</dbReference>
<keyword evidence="10 12" id="KW-0460">Magnesium</keyword>
<dbReference type="Pfam" id="PF01743">
    <property type="entry name" value="PolyA_pol"/>
    <property type="match status" value="1"/>
</dbReference>
<dbReference type="InterPro" id="IPR043519">
    <property type="entry name" value="NT_sf"/>
</dbReference>
<evidence type="ECO:0000256" key="9">
    <source>
        <dbReference type="ARBA" id="ARBA00022840"/>
    </source>
</evidence>
<dbReference type="EC" id="3.1.4.-" evidence="12"/>
<comment type="catalytic activity">
    <reaction evidence="12">
        <text>a tRNA precursor + 2 CTP + ATP = a tRNA with a 3' CCA end + 3 diphosphate</text>
        <dbReference type="Rhea" id="RHEA:14433"/>
        <dbReference type="Rhea" id="RHEA-COMP:10465"/>
        <dbReference type="Rhea" id="RHEA-COMP:10468"/>
        <dbReference type="ChEBI" id="CHEBI:30616"/>
        <dbReference type="ChEBI" id="CHEBI:33019"/>
        <dbReference type="ChEBI" id="CHEBI:37563"/>
        <dbReference type="ChEBI" id="CHEBI:74896"/>
        <dbReference type="ChEBI" id="CHEBI:83071"/>
        <dbReference type="EC" id="2.7.7.72"/>
    </reaction>
</comment>
<dbReference type="Gene3D" id="1.10.3090.10">
    <property type="entry name" value="cca-adding enzyme, domain 2"/>
    <property type="match status" value="1"/>
</dbReference>
<comment type="similarity">
    <text evidence="12">Belongs to the tRNA nucleotidyltransferase/poly(A) polymerase family. Bacterial CCA-adding enzyme type 1 subfamily.</text>
</comment>
<dbReference type="HAMAP" id="MF_01261">
    <property type="entry name" value="CCA_bact_type1"/>
    <property type="match status" value="1"/>
</dbReference>
<keyword evidence="12" id="KW-0511">Multifunctional enzyme</keyword>
<keyword evidence="9 12" id="KW-0067">ATP-binding</keyword>
<dbReference type="GO" id="GO:0004112">
    <property type="term" value="F:cyclic-nucleotide phosphodiesterase activity"/>
    <property type="evidence" value="ECO:0007669"/>
    <property type="project" value="UniProtKB-UniRule"/>
</dbReference>
<comment type="miscellaneous">
    <text evidence="12">A single active site specifically recognizes both ATP and CTP and is responsible for their addition.</text>
</comment>
<gene>
    <name evidence="12 14" type="primary">cca</name>
    <name evidence="14" type="ORF">GCM10007392_10380</name>
</gene>
<dbReference type="CDD" id="cd00077">
    <property type="entry name" value="HDc"/>
    <property type="match status" value="1"/>
</dbReference>
<dbReference type="EMBL" id="BMXR01000002">
    <property type="protein sequence ID" value="GGX45341.1"/>
    <property type="molecule type" value="Genomic_DNA"/>
</dbReference>
<keyword evidence="3 12" id="KW-0819">tRNA processing</keyword>
<evidence type="ECO:0000256" key="1">
    <source>
        <dbReference type="ARBA" id="ARBA00022596"/>
    </source>
</evidence>
<evidence type="ECO:0000256" key="7">
    <source>
        <dbReference type="ARBA" id="ARBA00022800"/>
    </source>
</evidence>
<dbReference type="InterPro" id="IPR002646">
    <property type="entry name" value="PolA_pol_head_dom"/>
</dbReference>
<keyword evidence="6 12" id="KW-0547">Nucleotide-binding</keyword>
<evidence type="ECO:0000256" key="10">
    <source>
        <dbReference type="ARBA" id="ARBA00022842"/>
    </source>
</evidence>
<comment type="caution">
    <text evidence="14">The sequence shown here is derived from an EMBL/GenBank/DDBJ whole genome shotgun (WGS) entry which is preliminary data.</text>
</comment>
<dbReference type="Pfam" id="PF01966">
    <property type="entry name" value="HD"/>
    <property type="match status" value="1"/>
</dbReference>
<keyword evidence="5 12" id="KW-0479">Metal-binding</keyword>
<dbReference type="PROSITE" id="PS51831">
    <property type="entry name" value="HD"/>
    <property type="match status" value="1"/>
</dbReference>
<dbReference type="GO" id="GO:0000287">
    <property type="term" value="F:magnesium ion binding"/>
    <property type="evidence" value="ECO:0007669"/>
    <property type="project" value="UniProtKB-UniRule"/>
</dbReference>
<evidence type="ECO:0000256" key="2">
    <source>
        <dbReference type="ARBA" id="ARBA00022679"/>
    </source>
</evidence>
<dbReference type="InterPro" id="IPR050124">
    <property type="entry name" value="tRNA_CCA-adding_enzyme"/>
</dbReference>
<reference evidence="14" key="2">
    <citation type="submission" date="2020-09" db="EMBL/GenBank/DDBJ databases">
        <authorList>
            <person name="Sun Q."/>
            <person name="Kim S."/>
        </authorList>
    </citation>
    <scope>NUCLEOTIDE SEQUENCE</scope>
    <source>
        <strain evidence="14">KCTC 22169</strain>
    </source>
</reference>
<dbReference type="PANTHER" id="PTHR47545">
    <property type="entry name" value="MULTIFUNCTIONAL CCA PROTEIN"/>
    <property type="match status" value="1"/>
</dbReference>
<dbReference type="NCBIfam" id="NF008137">
    <property type="entry name" value="PRK10885.1"/>
    <property type="match status" value="1"/>
</dbReference>
<comment type="caution">
    <text evidence="12">Lacks conserved residue(s) required for the propagation of feature annotation.</text>
</comment>
<dbReference type="Proteomes" id="UP000626148">
    <property type="component" value="Unassembled WGS sequence"/>
</dbReference>
<protein>
    <recommendedName>
        <fullName evidence="12">Multifunctional CCA protein</fullName>
    </recommendedName>
    <domain>
        <recommendedName>
            <fullName evidence="12">CCA-adding enzyme</fullName>
            <ecNumber evidence="12">2.7.7.72</ecNumber>
        </recommendedName>
        <alternativeName>
            <fullName evidence="12">CCA tRNA nucleotidyltransferase</fullName>
        </alternativeName>
        <alternativeName>
            <fullName evidence="12">tRNA CCA-pyrophosphorylase</fullName>
        </alternativeName>
        <alternativeName>
            <fullName evidence="12">tRNA adenylyl-/cytidylyl-transferase</fullName>
        </alternativeName>
        <alternativeName>
            <fullName evidence="12">tRNA nucleotidyltransferase</fullName>
        </alternativeName>
        <alternativeName>
            <fullName evidence="12">tRNA-NT</fullName>
        </alternativeName>
    </domain>
    <domain>
        <recommendedName>
            <fullName evidence="12">2'-nucleotidase</fullName>
            <ecNumber evidence="12">3.1.3.-</ecNumber>
        </recommendedName>
    </domain>
    <domain>
        <recommendedName>
            <fullName evidence="12">2',3'-cyclic phosphodiesterase</fullName>
            <ecNumber evidence="12">3.1.4.-</ecNumber>
        </recommendedName>
    </domain>
    <domain>
        <recommendedName>
            <fullName evidence="12">Phosphatase</fullName>
        </recommendedName>
    </domain>
</protein>
<keyword evidence="7 12" id="KW-0692">RNA repair</keyword>
<comment type="catalytic activity">
    <reaction evidence="12">
        <text>a tRNA with a 3' CCA end + 2 CTP + ATP = a tRNA with a 3' CCACCA end + 3 diphosphate</text>
        <dbReference type="Rhea" id="RHEA:76235"/>
        <dbReference type="Rhea" id="RHEA-COMP:10468"/>
        <dbReference type="Rhea" id="RHEA-COMP:18655"/>
        <dbReference type="ChEBI" id="CHEBI:30616"/>
        <dbReference type="ChEBI" id="CHEBI:33019"/>
        <dbReference type="ChEBI" id="CHEBI:37563"/>
        <dbReference type="ChEBI" id="CHEBI:83071"/>
        <dbReference type="ChEBI" id="CHEBI:195187"/>
    </reaction>
</comment>
<keyword evidence="8 12" id="KW-0378">Hydrolase</keyword>
<comment type="subunit">
    <text evidence="12">Monomer. Can also form homodimers and oligomers.</text>
</comment>
<evidence type="ECO:0000259" key="13">
    <source>
        <dbReference type="PROSITE" id="PS51831"/>
    </source>
</evidence>
<dbReference type="InterPro" id="IPR003607">
    <property type="entry name" value="HD/PDEase_dom"/>
</dbReference>
<feature type="binding site" evidence="12">
    <location>
        <position position="128"/>
    </location>
    <ligand>
        <name>ATP</name>
        <dbReference type="ChEBI" id="CHEBI:30616"/>
    </ligand>
</feature>
<dbReference type="EC" id="3.1.3.-" evidence="12"/>
<evidence type="ECO:0000256" key="8">
    <source>
        <dbReference type="ARBA" id="ARBA00022801"/>
    </source>
</evidence>
<dbReference type="GO" id="GO:0016791">
    <property type="term" value="F:phosphatase activity"/>
    <property type="evidence" value="ECO:0007669"/>
    <property type="project" value="UniProtKB-UniRule"/>
</dbReference>
<dbReference type="SUPFAM" id="SSF81891">
    <property type="entry name" value="Poly A polymerase C-terminal region-like"/>
    <property type="match status" value="1"/>
</dbReference>
<proteinExistence type="inferred from homology"/>
<name>A0A918K2Q4_9GAMM</name>
<comment type="domain">
    <text evidence="12">Comprises two domains: an N-terminal domain containing the nucleotidyltransferase activity and a C-terminal HD domain associated with both phosphodiesterase and phosphatase activities.</text>
</comment>
<evidence type="ECO:0000256" key="11">
    <source>
        <dbReference type="ARBA" id="ARBA00022884"/>
    </source>
</evidence>
<dbReference type="InterPro" id="IPR012006">
    <property type="entry name" value="CCA_bact"/>
</dbReference>
<evidence type="ECO:0000256" key="12">
    <source>
        <dbReference type="HAMAP-Rule" id="MF_01261"/>
    </source>
</evidence>
<dbReference type="SUPFAM" id="SSF81301">
    <property type="entry name" value="Nucleotidyltransferase"/>
    <property type="match status" value="1"/>
</dbReference>
<feature type="binding site" evidence="12">
    <location>
        <position position="128"/>
    </location>
    <ligand>
        <name>CTP</name>
        <dbReference type="ChEBI" id="CHEBI:37563"/>
    </ligand>
</feature>
<dbReference type="Gene3D" id="3.30.460.10">
    <property type="entry name" value="Beta Polymerase, domain 2"/>
    <property type="match status" value="1"/>
</dbReference>
<accession>A0A918K2Q4</accession>
<feature type="domain" description="HD" evidence="13">
    <location>
        <begin position="219"/>
        <end position="320"/>
    </location>
</feature>
<dbReference type="InterPro" id="IPR006674">
    <property type="entry name" value="HD_domain"/>
</dbReference>
<feature type="binding site" evidence="12">
    <location>
        <position position="82"/>
    </location>
    <ligand>
        <name>ATP</name>
        <dbReference type="ChEBI" id="CHEBI:30616"/>
    </ligand>
</feature>
<feature type="binding site" evidence="12">
    <location>
        <position position="2"/>
    </location>
    <ligand>
        <name>CTP</name>
        <dbReference type="ChEBI" id="CHEBI:37563"/>
    </ligand>
</feature>
<keyword evidence="2 12" id="KW-0808">Transferase</keyword>
<dbReference type="GO" id="GO:0042245">
    <property type="term" value="P:RNA repair"/>
    <property type="evidence" value="ECO:0007669"/>
    <property type="project" value="UniProtKB-KW"/>
</dbReference>
<dbReference type="GO" id="GO:0000049">
    <property type="term" value="F:tRNA binding"/>
    <property type="evidence" value="ECO:0007669"/>
    <property type="project" value="UniProtKB-UniRule"/>
</dbReference>
<evidence type="ECO:0000256" key="5">
    <source>
        <dbReference type="ARBA" id="ARBA00022723"/>
    </source>
</evidence>
<comment type="function">
    <text evidence="12">Catalyzes the addition and repair of the essential 3'-terminal CCA sequence in tRNAs without using a nucleic acid template. Adds these three nucleotides in the order of C, C, and A to the tRNA nucleotide-73, using CTP and ATP as substrates and producing inorganic pyrophosphate. tRNA 3'-terminal CCA addition is required both for tRNA processing and repair. Also involved in tRNA surveillance by mediating tandem CCA addition to generate a CCACCA at the 3' terminus of unstable tRNAs. While stable tRNAs receive only 3'-terminal CCA, unstable tRNAs are marked with CCACCA and rapidly degraded.</text>
</comment>
<comment type="cofactor">
    <cofactor evidence="12">
        <name>Mg(2+)</name>
        <dbReference type="ChEBI" id="CHEBI:18420"/>
    </cofactor>
    <text evidence="12">Magnesium is required for nucleotidyltransferase activity.</text>
</comment>
<dbReference type="PANTHER" id="PTHR47545:SF1">
    <property type="entry name" value="MULTIFUNCTIONAL CCA PROTEIN"/>
    <property type="match status" value="1"/>
</dbReference>
<dbReference type="GO" id="GO:0004810">
    <property type="term" value="F:CCA tRNA nucleotidyltransferase activity"/>
    <property type="evidence" value="ECO:0007669"/>
    <property type="project" value="UniProtKB-UniRule"/>
</dbReference>
<organism evidence="14 15">
    <name type="scientific">Saccharospirillum salsuginis</name>
    <dbReference type="NCBI Taxonomy" id="418750"/>
    <lineage>
        <taxon>Bacteria</taxon>
        <taxon>Pseudomonadati</taxon>
        <taxon>Pseudomonadota</taxon>
        <taxon>Gammaproteobacteria</taxon>
        <taxon>Oceanospirillales</taxon>
        <taxon>Saccharospirillaceae</taxon>
        <taxon>Saccharospirillum</taxon>
    </lineage>
</organism>